<reference evidence="3" key="1">
    <citation type="submission" date="2017-01" db="EMBL/GenBank/DDBJ databases">
        <authorList>
            <person name="Brunel B."/>
        </authorList>
    </citation>
    <scope>NUCLEOTIDE SEQUENCE [LARGE SCALE GENOMIC DNA]</scope>
</reference>
<accession>A0A1R3VAX1</accession>
<evidence type="ECO:0000256" key="1">
    <source>
        <dbReference type="SAM" id="MobiDB-lite"/>
    </source>
</evidence>
<protein>
    <submittedName>
        <fullName evidence="2">Uncharacterized protein</fullName>
    </submittedName>
</protein>
<evidence type="ECO:0000313" key="2">
    <source>
        <dbReference type="EMBL" id="SIT57067.1"/>
    </source>
</evidence>
<proteinExistence type="predicted"/>
<organism evidence="2 3">
    <name type="scientific">Mesorhizobium prunaredense</name>
    <dbReference type="NCBI Taxonomy" id="1631249"/>
    <lineage>
        <taxon>Bacteria</taxon>
        <taxon>Pseudomonadati</taxon>
        <taxon>Pseudomonadota</taxon>
        <taxon>Alphaproteobacteria</taxon>
        <taxon>Hyphomicrobiales</taxon>
        <taxon>Phyllobacteriaceae</taxon>
        <taxon>Mesorhizobium</taxon>
    </lineage>
</organism>
<gene>
    <name evidence="2" type="ORF">BQ8794_30516</name>
</gene>
<dbReference type="EMBL" id="FTPD01000023">
    <property type="protein sequence ID" value="SIT57067.1"/>
    <property type="molecule type" value="Genomic_DNA"/>
</dbReference>
<dbReference type="Proteomes" id="UP000188388">
    <property type="component" value="Unassembled WGS sequence"/>
</dbReference>
<feature type="region of interest" description="Disordered" evidence="1">
    <location>
        <begin position="18"/>
        <end position="38"/>
    </location>
</feature>
<keyword evidence="3" id="KW-1185">Reference proteome</keyword>
<dbReference type="RefSeq" id="WP_143744617.1">
    <property type="nucleotide sequence ID" value="NZ_FTPD01000023.1"/>
</dbReference>
<dbReference type="AlphaFoldDB" id="A0A1R3VAX1"/>
<feature type="compositionally biased region" description="Low complexity" evidence="1">
    <location>
        <begin position="18"/>
        <end position="29"/>
    </location>
</feature>
<name>A0A1R3VAX1_9HYPH</name>
<sequence length="78" mass="7896">MPPIGAPALSATLMPTGSSSGFSRFGSEGDNPLNGLAHHPGRATLAASLAAQPPALDFAQRDYKVVTATIGWSSSLTT</sequence>
<evidence type="ECO:0000313" key="3">
    <source>
        <dbReference type="Proteomes" id="UP000188388"/>
    </source>
</evidence>
<dbReference type="STRING" id="1631249.BQ8794_30516"/>